<dbReference type="GO" id="GO:0070628">
    <property type="term" value="F:proteasome binding"/>
    <property type="evidence" value="ECO:0007669"/>
    <property type="project" value="InterPro"/>
</dbReference>
<dbReference type="InterPro" id="IPR011990">
    <property type="entry name" value="TPR-like_helical_dom_sf"/>
</dbReference>
<dbReference type="SUPFAM" id="SSF48452">
    <property type="entry name" value="TPR-like"/>
    <property type="match status" value="1"/>
</dbReference>
<protein>
    <recommendedName>
        <fullName evidence="5">PI31 proteasome regulator N-terminal domain-containing protein</fullName>
    </recommendedName>
</protein>
<organism evidence="6 7">
    <name type="scientific">Hyaloperonospora arabidopsidis (strain Emoy2)</name>
    <name type="common">Downy mildew agent</name>
    <name type="synonym">Peronospora arabidopsidis</name>
    <dbReference type="NCBI Taxonomy" id="559515"/>
    <lineage>
        <taxon>Eukaryota</taxon>
        <taxon>Sar</taxon>
        <taxon>Stramenopiles</taxon>
        <taxon>Oomycota</taxon>
        <taxon>Peronosporomycetes</taxon>
        <taxon>Peronosporales</taxon>
        <taxon>Peronosporaceae</taxon>
        <taxon>Hyaloperonospora</taxon>
    </lineage>
</organism>
<dbReference type="SMART" id="SM00028">
    <property type="entry name" value="TPR"/>
    <property type="match status" value="3"/>
</dbReference>
<reference evidence="7" key="1">
    <citation type="journal article" date="2010" name="Science">
        <title>Signatures of adaptation to obligate biotrophy in the Hyaloperonospora arabidopsidis genome.</title>
        <authorList>
            <person name="Baxter L."/>
            <person name="Tripathy S."/>
            <person name="Ishaque N."/>
            <person name="Boot N."/>
            <person name="Cabral A."/>
            <person name="Kemen E."/>
            <person name="Thines M."/>
            <person name="Ah-Fong A."/>
            <person name="Anderson R."/>
            <person name="Badejoko W."/>
            <person name="Bittner-Eddy P."/>
            <person name="Boore J.L."/>
            <person name="Chibucos M.C."/>
            <person name="Coates M."/>
            <person name="Dehal P."/>
            <person name="Delehaunty K."/>
            <person name="Dong S."/>
            <person name="Downton P."/>
            <person name="Dumas B."/>
            <person name="Fabro G."/>
            <person name="Fronick C."/>
            <person name="Fuerstenberg S.I."/>
            <person name="Fulton L."/>
            <person name="Gaulin E."/>
            <person name="Govers F."/>
            <person name="Hughes L."/>
            <person name="Humphray S."/>
            <person name="Jiang R.H."/>
            <person name="Judelson H."/>
            <person name="Kamoun S."/>
            <person name="Kyung K."/>
            <person name="Meijer H."/>
            <person name="Minx P."/>
            <person name="Morris P."/>
            <person name="Nelson J."/>
            <person name="Phuntumart V."/>
            <person name="Qutob D."/>
            <person name="Rehmany A."/>
            <person name="Rougon-Cardoso A."/>
            <person name="Ryden P."/>
            <person name="Torto-Alalibo T."/>
            <person name="Studholme D."/>
            <person name="Wang Y."/>
            <person name="Win J."/>
            <person name="Wood J."/>
            <person name="Clifton S.W."/>
            <person name="Rogers J."/>
            <person name="Van den Ackerveken G."/>
            <person name="Jones J.D."/>
            <person name="McDowell J.M."/>
            <person name="Beynon J."/>
            <person name="Tyler B.M."/>
        </authorList>
    </citation>
    <scope>NUCLEOTIDE SEQUENCE [LARGE SCALE GENOMIC DNA]</scope>
    <source>
        <strain evidence="7">Emoy2</strain>
    </source>
</reference>
<dbReference type="GO" id="GO:0004866">
    <property type="term" value="F:endopeptidase inhibitor activity"/>
    <property type="evidence" value="ECO:0007669"/>
    <property type="project" value="InterPro"/>
</dbReference>
<evidence type="ECO:0000259" key="5">
    <source>
        <dbReference type="Pfam" id="PF11566"/>
    </source>
</evidence>
<accession>M4B4M9</accession>
<dbReference type="STRING" id="559515.M4B4M9"/>
<dbReference type="EMBL" id="JH598325">
    <property type="status" value="NOT_ANNOTATED_CDS"/>
    <property type="molecule type" value="Genomic_DNA"/>
</dbReference>
<dbReference type="VEuPathDB" id="FungiDB:HpaG801228"/>
<name>M4B4M9_HYAAE</name>
<feature type="region of interest" description="Disordered" evidence="4">
    <location>
        <begin position="920"/>
        <end position="943"/>
    </location>
</feature>
<dbReference type="PANTHER" id="PTHR13266">
    <property type="entry name" value="PROTEASOME INHIBITOR"/>
    <property type="match status" value="1"/>
</dbReference>
<dbReference type="PROSITE" id="PS50005">
    <property type="entry name" value="TPR"/>
    <property type="match status" value="1"/>
</dbReference>
<feature type="domain" description="PI31 proteasome regulator N-terminal" evidence="5">
    <location>
        <begin position="68"/>
        <end position="193"/>
    </location>
</feature>
<dbReference type="Gene3D" id="1.25.40.10">
    <property type="entry name" value="Tetratricopeptide repeat domain"/>
    <property type="match status" value="1"/>
</dbReference>
<evidence type="ECO:0000313" key="6">
    <source>
        <dbReference type="EnsemblProtists" id="HpaP801228"/>
    </source>
</evidence>
<evidence type="ECO:0000256" key="3">
    <source>
        <dbReference type="PROSITE-ProRule" id="PRU00339"/>
    </source>
</evidence>
<dbReference type="EnsemblProtists" id="HpaT801228">
    <property type="protein sequence ID" value="HpaP801228"/>
    <property type="gene ID" value="HpaG801228"/>
</dbReference>
<evidence type="ECO:0000256" key="2">
    <source>
        <dbReference type="ARBA" id="ARBA00022942"/>
    </source>
</evidence>
<dbReference type="OMA" id="EWVSISR"/>
<dbReference type="InterPro" id="IPR045128">
    <property type="entry name" value="PI31-like"/>
</dbReference>
<dbReference type="Proteomes" id="UP000011713">
    <property type="component" value="Unassembled WGS sequence"/>
</dbReference>
<evidence type="ECO:0000256" key="1">
    <source>
        <dbReference type="ARBA" id="ARBA00006405"/>
    </source>
</evidence>
<dbReference type="AlphaFoldDB" id="M4B4M9"/>
<keyword evidence="7" id="KW-1185">Reference proteome</keyword>
<dbReference type="PANTHER" id="PTHR13266:SF1">
    <property type="entry name" value="PROTEASOME INHIBITOR PI31 SUBUNIT"/>
    <property type="match status" value="1"/>
</dbReference>
<keyword evidence="3" id="KW-0802">TPR repeat</keyword>
<sequence>MTDEQLQRDQARLYAAIEGVSDSALKTYMLAALRAFDTSTSSSQSIEMHQETGTDDAIAIQLRKKAVTVQKPRDALFLAVHVLLLEVGYKLKGNVGSEFALPEDWDVDSAKGLFHAEYVHPNDDSIKFSLQGLVVGDKLEVYVSDDKDHTHSIELSLDKHVASSESTSPLAAADLLQDLEILREMLTPFAERIRPAKKKEKTSMTAGRPAFVHPPHRDDRGASGIPSSPARIPPVGSGDVFPPSLGGRGNGNPDMLVGPDHPLFGRRSDPSMGPVPGARFDPFGPPLNPLGPSGIHGPPSRGRAPPMPFGGPGPDHLRMPRDDDDMDPSSGLNGRGSRSGGESVLPQQIEIYPPTVGHGTHKETPMDPGHPLSIAELVARITANTQQRKSTNVNCMIHLQALIEQDPTTTSPDDVKLLNQLETDLLSGQYEASDGDDAAEFHVAKWHLLTSFFRVYGVTCPATEQHLQSVLSLMLTDRFVSSDVLVAMAEWLLQLNSEALCPVDLLDVKVVREDQKPTYLELVKQMYVTFRDAGRRQRLAAMLERLVVTKDHAKLVVKSGALRSLLQVTLESTADDGCAVLLEHFNMVGRRVASMVCFEAAVSELSAKSSVEMVKLAETNRRAGCELVVMLMLSGVSVVVADAVRMLQLLIEHDRCRVLLPMVPDLRGALEKARLKKSKLEHNEYLRDLCETQYERLVPEIDAFECEHGSVVGLPSDAERGRDGEDDPEKLGLESATTCKTQGNAFFRRGNYATAHAFYRHAIAVLRAAQLREETALELLSVDETLARCSIGASVRVCSHRGSDWQDAMVSDVETNGASTQVEVVYNADAREDEWVALSRIRLRMKTSLLAAFDDLAVDCFMNMGKALSALGDHDESVQCFSQALALRGGKLVSALYFRGVANIARRDLTAARQDLWNADQQCRTQQKNSTSDGKSERNTRDKHRMRAFHKLIVAAYKKLQQMHANKKRIDKKAIKQMLKYLSTIPALQHE</sequence>
<dbReference type="GO" id="GO:0043161">
    <property type="term" value="P:proteasome-mediated ubiquitin-dependent protein catabolic process"/>
    <property type="evidence" value="ECO:0007669"/>
    <property type="project" value="InterPro"/>
</dbReference>
<dbReference type="Pfam" id="PF11566">
    <property type="entry name" value="PI31_Prot_N"/>
    <property type="match status" value="1"/>
</dbReference>
<dbReference type="InParanoid" id="M4B4M9"/>
<dbReference type="InterPro" id="IPR019734">
    <property type="entry name" value="TPR_rpt"/>
</dbReference>
<reference evidence="6" key="2">
    <citation type="submission" date="2015-06" db="UniProtKB">
        <authorList>
            <consortium name="EnsemblProtists"/>
        </authorList>
    </citation>
    <scope>IDENTIFICATION</scope>
    <source>
        <strain evidence="6">Emoy2</strain>
    </source>
</reference>
<dbReference type="InterPro" id="IPR021625">
    <property type="entry name" value="PI31_Prot_N"/>
</dbReference>
<feature type="compositionally biased region" description="Polar residues" evidence="4">
    <location>
        <begin position="920"/>
        <end position="933"/>
    </location>
</feature>
<keyword evidence="2" id="KW-0647">Proteasome</keyword>
<dbReference type="Gene3D" id="3.40.1000.30">
    <property type="match status" value="1"/>
</dbReference>
<evidence type="ECO:0000313" key="7">
    <source>
        <dbReference type="Proteomes" id="UP000011713"/>
    </source>
</evidence>
<dbReference type="GO" id="GO:0000502">
    <property type="term" value="C:proteasome complex"/>
    <property type="evidence" value="ECO:0007669"/>
    <property type="project" value="UniProtKB-KW"/>
</dbReference>
<dbReference type="eggNOG" id="KOG4761">
    <property type="taxonomic scope" value="Eukaryota"/>
</dbReference>
<comment type="similarity">
    <text evidence="1">Belongs to the proteasome inhibitor PI31 family.</text>
</comment>
<proteinExistence type="inferred from homology"/>
<dbReference type="HOGENOM" id="CLU_301583_0_0_1"/>
<feature type="repeat" description="TPR" evidence="3">
    <location>
        <begin position="858"/>
        <end position="891"/>
    </location>
</feature>
<evidence type="ECO:0000256" key="4">
    <source>
        <dbReference type="SAM" id="MobiDB-lite"/>
    </source>
</evidence>
<feature type="region of interest" description="Disordered" evidence="4">
    <location>
        <begin position="195"/>
        <end position="347"/>
    </location>
</feature>